<organism evidence="2 3">
    <name type="scientific">Aquimarina muelleri</name>
    <dbReference type="NCBI Taxonomy" id="279356"/>
    <lineage>
        <taxon>Bacteria</taxon>
        <taxon>Pseudomonadati</taxon>
        <taxon>Bacteroidota</taxon>
        <taxon>Flavobacteriia</taxon>
        <taxon>Flavobacteriales</taxon>
        <taxon>Flavobacteriaceae</taxon>
        <taxon>Aquimarina</taxon>
    </lineage>
</organism>
<evidence type="ECO:0000259" key="1">
    <source>
        <dbReference type="Pfam" id="PF01370"/>
    </source>
</evidence>
<dbReference type="GO" id="GO:0005737">
    <property type="term" value="C:cytoplasm"/>
    <property type="evidence" value="ECO:0007669"/>
    <property type="project" value="TreeGrafter"/>
</dbReference>
<feature type="domain" description="NAD-dependent epimerase/dehydratase" evidence="1">
    <location>
        <begin position="2"/>
        <end position="230"/>
    </location>
</feature>
<keyword evidence="3" id="KW-1185">Reference proteome</keyword>
<dbReference type="EMBL" id="BMWS01000012">
    <property type="protein sequence ID" value="GGX18441.1"/>
    <property type="molecule type" value="Genomic_DNA"/>
</dbReference>
<dbReference type="SUPFAM" id="SSF51735">
    <property type="entry name" value="NAD(P)-binding Rossmann-fold domains"/>
    <property type="match status" value="1"/>
</dbReference>
<name>A0A918JW62_9FLAO</name>
<accession>A0A918JW62</accession>
<dbReference type="PANTHER" id="PTHR48079:SF6">
    <property type="entry name" value="NAD(P)-BINDING DOMAIN-CONTAINING PROTEIN-RELATED"/>
    <property type="match status" value="1"/>
</dbReference>
<sequence length="338" mass="38401">MILVTGATGLVGTHLLVKLIKQNDTVRALYRSNTKKESAKKVFSFYFPEEKKYLFDQIDWVQADLNDIPKLTEAFEGVTHVYHCAAKISFNPSHYKELRKVNIEGTANIVNLCIIKKVKKLCYISSIATLGENLLNTPIDEKAEWNPETTNSVYAITKYGAEMEVWRGVQEGLNAVIVNPGIIIGPGFFNTGSGYLFKRIHAGMSYYTTGITGFVAIQDVIAIIHQLMNGNYTNQRYILVGENLSYKNAFTKIAEALHKTPPKKKASPFLMKIAYYAQGISYIFFRTNRSIFKSSIRSAFSITHYENDKVKKELMHTFYPIEKSIQETATYFLNEQTF</sequence>
<protein>
    <submittedName>
        <fullName evidence="2">NAD-dependent epimerase</fullName>
    </submittedName>
</protein>
<reference evidence="2 3" key="1">
    <citation type="journal article" date="2014" name="Int. J. Syst. Evol. Microbiol.">
        <title>Complete genome sequence of Corynebacterium casei LMG S-19264T (=DSM 44701T), isolated from a smear-ripened cheese.</title>
        <authorList>
            <consortium name="US DOE Joint Genome Institute (JGI-PGF)"/>
            <person name="Walter F."/>
            <person name="Albersmeier A."/>
            <person name="Kalinowski J."/>
            <person name="Ruckert C."/>
        </authorList>
    </citation>
    <scope>NUCLEOTIDE SEQUENCE [LARGE SCALE GENOMIC DNA]</scope>
    <source>
        <strain evidence="2 3">KCTC 12285</strain>
    </source>
</reference>
<dbReference type="InterPro" id="IPR051783">
    <property type="entry name" value="NAD(P)-dependent_oxidoreduct"/>
</dbReference>
<dbReference type="InterPro" id="IPR036291">
    <property type="entry name" value="NAD(P)-bd_dom_sf"/>
</dbReference>
<dbReference type="PANTHER" id="PTHR48079">
    <property type="entry name" value="PROTEIN YEEZ"/>
    <property type="match status" value="1"/>
</dbReference>
<dbReference type="Proteomes" id="UP000601108">
    <property type="component" value="Unassembled WGS sequence"/>
</dbReference>
<dbReference type="InterPro" id="IPR001509">
    <property type="entry name" value="Epimerase_deHydtase"/>
</dbReference>
<dbReference type="GO" id="GO:0004029">
    <property type="term" value="F:aldehyde dehydrogenase (NAD+) activity"/>
    <property type="evidence" value="ECO:0007669"/>
    <property type="project" value="TreeGrafter"/>
</dbReference>
<proteinExistence type="predicted"/>
<dbReference type="AlphaFoldDB" id="A0A918JW62"/>
<evidence type="ECO:0000313" key="2">
    <source>
        <dbReference type="EMBL" id="GGX18441.1"/>
    </source>
</evidence>
<dbReference type="Pfam" id="PF01370">
    <property type="entry name" value="Epimerase"/>
    <property type="match status" value="1"/>
</dbReference>
<gene>
    <name evidence="2" type="ORF">GCM10007384_19730</name>
</gene>
<evidence type="ECO:0000313" key="3">
    <source>
        <dbReference type="Proteomes" id="UP000601108"/>
    </source>
</evidence>
<comment type="caution">
    <text evidence="2">The sequence shown here is derived from an EMBL/GenBank/DDBJ whole genome shotgun (WGS) entry which is preliminary data.</text>
</comment>
<dbReference type="RefSeq" id="WP_027412604.1">
    <property type="nucleotide sequence ID" value="NZ_BMWS01000012.1"/>
</dbReference>
<dbReference type="Gene3D" id="3.40.50.720">
    <property type="entry name" value="NAD(P)-binding Rossmann-like Domain"/>
    <property type="match status" value="1"/>
</dbReference>